<evidence type="ECO:0000313" key="6">
    <source>
        <dbReference type="EMBL" id="MBB6260277.1"/>
    </source>
</evidence>
<dbReference type="PANTHER" id="PTHR37423:SF2">
    <property type="entry name" value="MEMBRANE-BOUND LYTIC MUREIN TRANSGLYCOSYLASE C"/>
    <property type="match status" value="1"/>
</dbReference>
<dbReference type="EMBL" id="JACIIU010000002">
    <property type="protein sequence ID" value="MBB6260277.1"/>
    <property type="molecule type" value="Genomic_DNA"/>
</dbReference>
<dbReference type="GO" id="GO:0000270">
    <property type="term" value="P:peptidoglycan metabolic process"/>
    <property type="evidence" value="ECO:0007669"/>
    <property type="project" value="InterPro"/>
</dbReference>
<dbReference type="Pfam" id="PF01464">
    <property type="entry name" value="SLT"/>
    <property type="match status" value="1"/>
</dbReference>
<keyword evidence="3" id="KW-0732">Signal</keyword>
<dbReference type="Gene3D" id="1.25.20.10">
    <property type="entry name" value="Bacterial muramidases"/>
    <property type="match status" value="1"/>
</dbReference>
<dbReference type="InterPro" id="IPR008939">
    <property type="entry name" value="Lytic_TGlycosylase_superhlx_U"/>
</dbReference>
<dbReference type="Proteomes" id="UP000555393">
    <property type="component" value="Unassembled WGS sequence"/>
</dbReference>
<reference evidence="6 7" key="1">
    <citation type="submission" date="2020-08" db="EMBL/GenBank/DDBJ databases">
        <title>Genomic Encyclopedia of Type Strains, Phase IV (KMG-IV): sequencing the most valuable type-strain genomes for metagenomic binning, comparative biology and taxonomic classification.</title>
        <authorList>
            <person name="Goeker M."/>
        </authorList>
    </citation>
    <scope>NUCLEOTIDE SEQUENCE [LARGE SCALE GENOMIC DNA]</scope>
    <source>
        <strain evidence="6 7">DSM 22336</strain>
    </source>
</reference>
<dbReference type="SUPFAM" id="SSF53955">
    <property type="entry name" value="Lysozyme-like"/>
    <property type="match status" value="1"/>
</dbReference>
<dbReference type="CDD" id="cd13401">
    <property type="entry name" value="Slt70-like"/>
    <property type="match status" value="1"/>
</dbReference>
<keyword evidence="7" id="KW-1185">Reference proteome</keyword>
<dbReference type="InterPro" id="IPR000189">
    <property type="entry name" value="Transglyc_AS"/>
</dbReference>
<dbReference type="SUPFAM" id="SSF48435">
    <property type="entry name" value="Bacterial muramidases"/>
    <property type="match status" value="1"/>
</dbReference>
<dbReference type="GO" id="GO:0016020">
    <property type="term" value="C:membrane"/>
    <property type="evidence" value="ECO:0007669"/>
    <property type="project" value="InterPro"/>
</dbReference>
<accession>A0A841LUV2</accession>
<evidence type="ECO:0000256" key="2">
    <source>
        <dbReference type="ARBA" id="ARBA00009387"/>
    </source>
</evidence>
<comment type="similarity">
    <text evidence="1">Belongs to the transglycosylase Slt family.</text>
</comment>
<dbReference type="InterPro" id="IPR008258">
    <property type="entry name" value="Transglycosylase_SLT_dom_1"/>
</dbReference>
<dbReference type="EC" id="3.2.1.-" evidence="6"/>
<dbReference type="InterPro" id="IPR023346">
    <property type="entry name" value="Lysozyme-like_dom_sf"/>
</dbReference>
<evidence type="ECO:0000313" key="7">
    <source>
        <dbReference type="Proteomes" id="UP000555393"/>
    </source>
</evidence>
<feature type="region of interest" description="Disordered" evidence="4">
    <location>
        <begin position="68"/>
        <end position="97"/>
    </location>
</feature>
<gene>
    <name evidence="6" type="ORF">FHS77_000801</name>
</gene>
<protein>
    <submittedName>
        <fullName evidence="6">Soluble lytic murein transglycosylase</fullName>
        <ecNumber evidence="6">3.2.1.-</ecNumber>
    </submittedName>
</protein>
<dbReference type="PANTHER" id="PTHR37423">
    <property type="entry name" value="SOLUBLE LYTIC MUREIN TRANSGLYCOSYLASE-RELATED"/>
    <property type="match status" value="1"/>
</dbReference>
<dbReference type="PROSITE" id="PS00922">
    <property type="entry name" value="TRANSGLYCOSYLASE"/>
    <property type="match status" value="1"/>
</dbReference>
<proteinExistence type="inferred from homology"/>
<dbReference type="GO" id="GO:0008933">
    <property type="term" value="F:peptidoglycan lytic transglycosylase activity"/>
    <property type="evidence" value="ECO:0007669"/>
    <property type="project" value="InterPro"/>
</dbReference>
<dbReference type="AlphaFoldDB" id="A0A841LUV2"/>
<evidence type="ECO:0000256" key="3">
    <source>
        <dbReference type="ARBA" id="ARBA00022729"/>
    </source>
</evidence>
<dbReference type="GO" id="GO:0004553">
    <property type="term" value="F:hydrolase activity, hydrolyzing O-glycosyl compounds"/>
    <property type="evidence" value="ECO:0007669"/>
    <property type="project" value="InterPro"/>
</dbReference>
<dbReference type="Gene3D" id="1.10.530.10">
    <property type="match status" value="1"/>
</dbReference>
<organism evidence="6 7">
    <name type="scientific">Paenochrobactrum gallinarii</name>
    <dbReference type="NCBI Taxonomy" id="643673"/>
    <lineage>
        <taxon>Bacteria</taxon>
        <taxon>Pseudomonadati</taxon>
        <taxon>Pseudomonadota</taxon>
        <taxon>Alphaproteobacteria</taxon>
        <taxon>Hyphomicrobiales</taxon>
        <taxon>Brucellaceae</taxon>
        <taxon>Paenochrobactrum</taxon>
    </lineage>
</organism>
<evidence type="ECO:0000256" key="4">
    <source>
        <dbReference type="SAM" id="MobiDB-lite"/>
    </source>
</evidence>
<evidence type="ECO:0000259" key="5">
    <source>
        <dbReference type="Pfam" id="PF01464"/>
    </source>
</evidence>
<name>A0A841LUV2_9HYPH</name>
<dbReference type="GO" id="GO:0042597">
    <property type="term" value="C:periplasmic space"/>
    <property type="evidence" value="ECO:0007669"/>
    <property type="project" value="InterPro"/>
</dbReference>
<comment type="similarity">
    <text evidence="2">Belongs to the virb1 family.</text>
</comment>
<keyword evidence="6" id="KW-0326">Glycosidase</keyword>
<comment type="caution">
    <text evidence="6">The sequence shown here is derived from an EMBL/GenBank/DDBJ whole genome shotgun (WGS) entry which is preliminary data.</text>
</comment>
<feature type="domain" description="Transglycosylase SLT" evidence="5">
    <location>
        <begin position="580"/>
        <end position="687"/>
    </location>
</feature>
<feature type="compositionally biased region" description="Polar residues" evidence="4">
    <location>
        <begin position="76"/>
        <end position="97"/>
    </location>
</feature>
<evidence type="ECO:0000256" key="1">
    <source>
        <dbReference type="ARBA" id="ARBA00007734"/>
    </source>
</evidence>
<keyword evidence="6" id="KW-0378">Hydrolase</keyword>
<sequence>MKFILCETTDQSKSNVVWFDMRKVDQRAPIWRNILLAGCSLMLCLPTATAIAQPVPPPDVPTPFARPQPTPFAPTATRQSPMNLVTPSPRPSQRPTLQDQVITSSVPRAANPAIVSGTLKAALDALENKNAARTIAMKNNMARGSIDRQILSWVIATSNAEGITSAEIAAAAAELQGWPGMGAIRNNSERALAREKLPAGQVIGAFGNSRPQTTEGIMTLARAHKASGNNAKARQLLAPWWATARLSQTEEQSVLREFSDTLTRDDHLNRLIRSLYNGRMQSAANLAGPAQAQSLYQAYLAVSKNSNDAAQRINAVDKSWHSHPSFLFVKARYLRRAERFSDAANIMIKAPKDAKALIDPDAWWTERRVLSRELLDIGKAKLAYQVAAAHAAESPTMAADAEFHAGWYALRSLNDPKTAAKHFARIAEISSGAISASRAYYWLGRAAEAGAGGNAGNYYQRAAHYGTTFYGQLAAAKLGQSTLQLPYPKPSNADRTNFANRPAVQAIKRLEAAGYSSRADALYRNLAQEISSVGELALLAVMAEQKNNHFLALRIGKTAATRGLDVGALSHPLGAIPSHANINGSGKALAYAIARQESEFNASAVSSAGALGLLQLLPGTAKGVATRAGIAFTHAKLTNDSAYNATLGAHYLSEQLGRFDGSYILTFAGYNAGPTRANQWIAKYGDPRGRSIEDVVDWIERIPYPETRNYVQRVMENYEVYKARLTGTANIKADLINGRR</sequence>